<accession>A0A972FCD5</accession>
<dbReference type="Gene3D" id="3.30.70.270">
    <property type="match status" value="1"/>
</dbReference>
<dbReference type="InterPro" id="IPR043128">
    <property type="entry name" value="Rev_trsase/Diguanyl_cyclase"/>
</dbReference>
<dbReference type="NCBIfam" id="TIGR00254">
    <property type="entry name" value="GGDEF"/>
    <property type="match status" value="1"/>
</dbReference>
<evidence type="ECO:0000259" key="5">
    <source>
        <dbReference type="PROSITE" id="PS50887"/>
    </source>
</evidence>
<comment type="caution">
    <text evidence="7">The sequence shown here is derived from an EMBL/GenBank/DDBJ whole genome shotgun (WGS) entry which is preliminary data.</text>
</comment>
<evidence type="ECO:0000313" key="7">
    <source>
        <dbReference type="EMBL" id="NMG02687.1"/>
    </source>
</evidence>
<dbReference type="GO" id="GO:0052621">
    <property type="term" value="F:diguanylate cyclase activity"/>
    <property type="evidence" value="ECO:0007669"/>
    <property type="project" value="UniProtKB-EC"/>
</dbReference>
<proteinExistence type="predicted"/>
<dbReference type="GO" id="GO:0005886">
    <property type="term" value="C:plasma membrane"/>
    <property type="evidence" value="ECO:0007669"/>
    <property type="project" value="TreeGrafter"/>
</dbReference>
<dbReference type="PROSITE" id="PS50887">
    <property type="entry name" value="GGDEF"/>
    <property type="match status" value="1"/>
</dbReference>
<dbReference type="SUPFAM" id="SSF55073">
    <property type="entry name" value="Nucleotide cyclase"/>
    <property type="match status" value="1"/>
</dbReference>
<dbReference type="SMART" id="SM00267">
    <property type="entry name" value="GGDEF"/>
    <property type="match status" value="1"/>
</dbReference>
<dbReference type="EC" id="2.7.7.65" evidence="1"/>
<dbReference type="GO" id="GO:0043709">
    <property type="term" value="P:cell adhesion involved in single-species biofilm formation"/>
    <property type="evidence" value="ECO:0007669"/>
    <property type="project" value="TreeGrafter"/>
</dbReference>
<dbReference type="PANTHER" id="PTHR45138:SF9">
    <property type="entry name" value="DIGUANYLATE CYCLASE DGCM-RELATED"/>
    <property type="match status" value="1"/>
</dbReference>
<dbReference type="Proteomes" id="UP000599523">
    <property type="component" value="Unassembled WGS sequence"/>
</dbReference>
<organism evidence="7 8">
    <name type="scientific">Azoarcus taiwanensis</name>
    <dbReference type="NCBI Taxonomy" id="666964"/>
    <lineage>
        <taxon>Bacteria</taxon>
        <taxon>Pseudomonadati</taxon>
        <taxon>Pseudomonadota</taxon>
        <taxon>Betaproteobacteria</taxon>
        <taxon>Rhodocyclales</taxon>
        <taxon>Zoogloeaceae</taxon>
        <taxon>Azoarcus</taxon>
    </lineage>
</organism>
<reference evidence="7" key="1">
    <citation type="submission" date="2019-12" db="EMBL/GenBank/DDBJ databases">
        <title>Comparative genomics gives insights into the taxonomy of the Azoarcus-Aromatoleum group and reveals separate origins of nif in the plant-associated Azoarcus and non-plant-associated Aromatoleum sub-groups.</title>
        <authorList>
            <person name="Lafos M."/>
            <person name="Maluk M."/>
            <person name="Batista M."/>
            <person name="Junghare M."/>
            <person name="Carmona M."/>
            <person name="Faoro H."/>
            <person name="Cruz L.M."/>
            <person name="Battistoni F."/>
            <person name="De Souza E."/>
            <person name="Pedrosa F."/>
            <person name="Chen W.-M."/>
            <person name="Poole P.S."/>
            <person name="Dixon R.A."/>
            <person name="James E.K."/>
        </authorList>
    </citation>
    <scope>NUCLEOTIDE SEQUENCE</scope>
    <source>
        <strain evidence="7">NSC3</strain>
    </source>
</reference>
<dbReference type="Pfam" id="PF00072">
    <property type="entry name" value="Response_reg"/>
    <property type="match status" value="1"/>
</dbReference>
<comment type="catalytic activity">
    <reaction evidence="2">
        <text>2 GTP = 3',3'-c-di-GMP + 2 diphosphate</text>
        <dbReference type="Rhea" id="RHEA:24898"/>
        <dbReference type="ChEBI" id="CHEBI:33019"/>
        <dbReference type="ChEBI" id="CHEBI:37565"/>
        <dbReference type="ChEBI" id="CHEBI:58805"/>
        <dbReference type="EC" id="2.7.7.65"/>
    </reaction>
</comment>
<evidence type="ECO:0000256" key="2">
    <source>
        <dbReference type="ARBA" id="ARBA00034247"/>
    </source>
</evidence>
<name>A0A972FCD5_9RHOO</name>
<dbReference type="GO" id="GO:1902201">
    <property type="term" value="P:negative regulation of bacterial-type flagellum-dependent cell motility"/>
    <property type="evidence" value="ECO:0007669"/>
    <property type="project" value="TreeGrafter"/>
</dbReference>
<dbReference type="FunFam" id="3.30.70.270:FF:000001">
    <property type="entry name" value="Diguanylate cyclase domain protein"/>
    <property type="match status" value="1"/>
</dbReference>
<keyword evidence="3" id="KW-0597">Phosphoprotein</keyword>
<dbReference type="CDD" id="cd01949">
    <property type="entry name" value="GGDEF"/>
    <property type="match status" value="1"/>
</dbReference>
<dbReference type="EMBL" id="WTVM01000029">
    <property type="protein sequence ID" value="NMG02687.1"/>
    <property type="molecule type" value="Genomic_DNA"/>
</dbReference>
<keyword evidence="8" id="KW-1185">Reference proteome</keyword>
<dbReference type="InterPro" id="IPR050469">
    <property type="entry name" value="Diguanylate_Cyclase"/>
</dbReference>
<dbReference type="Pfam" id="PF00990">
    <property type="entry name" value="GGDEF"/>
    <property type="match status" value="1"/>
</dbReference>
<dbReference type="InterPro" id="IPR000160">
    <property type="entry name" value="GGDEF_dom"/>
</dbReference>
<dbReference type="AlphaFoldDB" id="A0A972FCD5"/>
<evidence type="ECO:0000259" key="6">
    <source>
        <dbReference type="PROSITE" id="PS51833"/>
    </source>
</evidence>
<dbReference type="SMART" id="SM00448">
    <property type="entry name" value="REC"/>
    <property type="match status" value="1"/>
</dbReference>
<dbReference type="PROSITE" id="PS50110">
    <property type="entry name" value="RESPONSE_REGULATORY"/>
    <property type="match status" value="1"/>
</dbReference>
<evidence type="ECO:0000256" key="3">
    <source>
        <dbReference type="PROSITE-ProRule" id="PRU00169"/>
    </source>
</evidence>
<sequence>MELCRSDDTTMDDLAEVVQRDPALCGRLLNLANSAAMGVRPVVAVQEAVLRLGMRAVRNLATGFALIDQYSEGACERFDYQQFWSHSLLMALAMRELAVRTRAAVPDELFACGLMARIGRLALATAYPREYSELIAQAPESDRALVELERGALDLDHNQCSREILTSFGLPQALVEPVFYHEAPEEAGFSDGSRPHQLTHLLYFGRRIADLSCGGERLRSDTIAELLRLAGRIGLDGDALGSMIDEIMQRWREWGKLLEVPAGDLPTFADMAQAPAPREDERASGAPLLRVLLVEDEPLTRQMLVSALERIGGHKVFVATNGKEGLALALETMPHIVITDWRMPVMDGLEFCRALRETHWGQSMYVIMLTAVDAEDEVVHAFEAGVDDYILKPVSARALQARMRAAQHYVCLLQSWERDREQLKQAAADLALSNRKLEHYAHTDMLTGLPNRRAAMESLEQAWNGAERSGEPMAVMMLDIDAFKSFNDTYGHAVGDRMLAEVGRLLREISRKDDRVCRFGGEEFIVVCRNTGMQAARDFAERLRNVVAGLRLVHGDEHVQTTVSIGLACKEPEMGSYDVMVNAADKALYAAKNGGRNRLCCYDRGRIRTVG</sequence>
<feature type="domain" description="Response regulatory" evidence="4">
    <location>
        <begin position="290"/>
        <end position="407"/>
    </location>
</feature>
<dbReference type="InterPro" id="IPR011006">
    <property type="entry name" value="CheY-like_superfamily"/>
</dbReference>
<dbReference type="SUPFAM" id="SSF109604">
    <property type="entry name" value="HD-domain/PDEase-like"/>
    <property type="match status" value="1"/>
</dbReference>
<dbReference type="CDD" id="cd17574">
    <property type="entry name" value="REC_OmpR"/>
    <property type="match status" value="1"/>
</dbReference>
<dbReference type="PANTHER" id="PTHR45138">
    <property type="entry name" value="REGULATORY COMPONENTS OF SENSORY TRANSDUCTION SYSTEM"/>
    <property type="match status" value="1"/>
</dbReference>
<evidence type="ECO:0000256" key="1">
    <source>
        <dbReference type="ARBA" id="ARBA00012528"/>
    </source>
</evidence>
<dbReference type="InterPro" id="IPR013976">
    <property type="entry name" value="HDOD"/>
</dbReference>
<feature type="domain" description="GGDEF" evidence="5">
    <location>
        <begin position="471"/>
        <end position="604"/>
    </location>
</feature>
<dbReference type="Gene3D" id="1.10.3210.10">
    <property type="entry name" value="Hypothetical protein af1432"/>
    <property type="match status" value="1"/>
</dbReference>
<dbReference type="Gene3D" id="3.40.50.2300">
    <property type="match status" value="1"/>
</dbReference>
<dbReference type="PROSITE" id="PS51833">
    <property type="entry name" value="HDOD"/>
    <property type="match status" value="1"/>
</dbReference>
<evidence type="ECO:0000313" key="8">
    <source>
        <dbReference type="Proteomes" id="UP000599523"/>
    </source>
</evidence>
<dbReference type="GO" id="GO:0000160">
    <property type="term" value="P:phosphorelay signal transduction system"/>
    <property type="evidence" value="ECO:0007669"/>
    <property type="project" value="InterPro"/>
</dbReference>
<dbReference type="Pfam" id="PF08668">
    <property type="entry name" value="HDOD"/>
    <property type="match status" value="1"/>
</dbReference>
<dbReference type="SUPFAM" id="SSF52172">
    <property type="entry name" value="CheY-like"/>
    <property type="match status" value="1"/>
</dbReference>
<dbReference type="InterPro" id="IPR001789">
    <property type="entry name" value="Sig_transdc_resp-reg_receiver"/>
</dbReference>
<gene>
    <name evidence="7" type="ORF">GPA21_06845</name>
</gene>
<feature type="modified residue" description="4-aspartylphosphate" evidence="3">
    <location>
        <position position="340"/>
    </location>
</feature>
<feature type="domain" description="HDOD" evidence="6">
    <location>
        <begin position="1"/>
        <end position="184"/>
    </location>
</feature>
<evidence type="ECO:0000259" key="4">
    <source>
        <dbReference type="PROSITE" id="PS50110"/>
    </source>
</evidence>
<dbReference type="InterPro" id="IPR029787">
    <property type="entry name" value="Nucleotide_cyclase"/>
</dbReference>
<protein>
    <recommendedName>
        <fullName evidence="1">diguanylate cyclase</fullName>
        <ecNumber evidence="1">2.7.7.65</ecNumber>
    </recommendedName>
</protein>